<reference evidence="3 4" key="1">
    <citation type="submission" date="2023-07" db="EMBL/GenBank/DDBJ databases">
        <title>Sorghum-associated microbial communities from plants grown in Nebraska, USA.</title>
        <authorList>
            <person name="Schachtman D."/>
        </authorList>
    </citation>
    <scope>NUCLEOTIDE SEQUENCE [LARGE SCALE GENOMIC DNA]</scope>
    <source>
        <strain evidence="3 4">BE248</strain>
    </source>
</reference>
<organism evidence="3 4">
    <name type="scientific">Aeromicrobium panaciterrae</name>
    <dbReference type="NCBI Taxonomy" id="363861"/>
    <lineage>
        <taxon>Bacteria</taxon>
        <taxon>Bacillati</taxon>
        <taxon>Actinomycetota</taxon>
        <taxon>Actinomycetes</taxon>
        <taxon>Propionibacteriales</taxon>
        <taxon>Nocardioidaceae</taxon>
        <taxon>Aeromicrobium</taxon>
    </lineage>
</organism>
<protein>
    <submittedName>
        <fullName evidence="3">Uncharacterized protein</fullName>
    </submittedName>
</protein>
<evidence type="ECO:0000256" key="2">
    <source>
        <dbReference type="SAM" id="SignalP"/>
    </source>
</evidence>
<keyword evidence="2" id="KW-0732">Signal</keyword>
<keyword evidence="4" id="KW-1185">Reference proteome</keyword>
<evidence type="ECO:0000256" key="1">
    <source>
        <dbReference type="SAM" id="MobiDB-lite"/>
    </source>
</evidence>
<feature type="region of interest" description="Disordered" evidence="1">
    <location>
        <begin position="19"/>
        <end position="47"/>
    </location>
</feature>
<evidence type="ECO:0000313" key="4">
    <source>
        <dbReference type="Proteomes" id="UP001257739"/>
    </source>
</evidence>
<feature type="signal peptide" evidence="2">
    <location>
        <begin position="1"/>
        <end position="18"/>
    </location>
</feature>
<comment type="caution">
    <text evidence="3">The sequence shown here is derived from an EMBL/GenBank/DDBJ whole genome shotgun (WGS) entry which is preliminary data.</text>
</comment>
<sequence length="131" mass="13829">MRKLLAVAASLLVLTACGGSDGSSGDSDSPTIKTSEPTGGDSDAGTGVPDIVFPPGAEVEEMAPGITQYTVRNSTVDLAKLYWENYFKAIGFTKYNEASASVFYEKGSLKMQATYAQFDADVRGTVKVLSQ</sequence>
<evidence type="ECO:0000313" key="3">
    <source>
        <dbReference type="EMBL" id="MDR7085273.1"/>
    </source>
</evidence>
<dbReference type="PROSITE" id="PS51257">
    <property type="entry name" value="PROKAR_LIPOPROTEIN"/>
    <property type="match status" value="1"/>
</dbReference>
<proteinExistence type="predicted"/>
<dbReference type="Proteomes" id="UP001257739">
    <property type="component" value="Unassembled WGS sequence"/>
</dbReference>
<dbReference type="RefSeq" id="WP_309965267.1">
    <property type="nucleotide sequence ID" value="NZ_JAVDWH010000001.1"/>
</dbReference>
<feature type="compositionally biased region" description="Low complexity" evidence="1">
    <location>
        <begin position="19"/>
        <end position="29"/>
    </location>
</feature>
<gene>
    <name evidence="3" type="ORF">J2X11_000112</name>
</gene>
<dbReference type="EMBL" id="JAVDWH010000001">
    <property type="protein sequence ID" value="MDR7085273.1"/>
    <property type="molecule type" value="Genomic_DNA"/>
</dbReference>
<accession>A0ABU1UJD4</accession>
<feature type="chain" id="PRO_5046432209" evidence="2">
    <location>
        <begin position="19"/>
        <end position="131"/>
    </location>
</feature>
<name>A0ABU1UJD4_9ACTN</name>